<comment type="subcellular location">
    <subcellularLocation>
        <location evidence="3">Cytoplasm</location>
    </subcellularLocation>
</comment>
<dbReference type="Gene3D" id="3.90.20.20">
    <property type="match status" value="1"/>
</dbReference>
<dbReference type="PRINTS" id="PR00773">
    <property type="entry name" value="GRPEPROTEIN"/>
</dbReference>
<evidence type="ECO:0000256" key="2">
    <source>
        <dbReference type="ARBA" id="ARBA00023186"/>
    </source>
</evidence>
<dbReference type="GO" id="GO:0042803">
    <property type="term" value="F:protein homodimerization activity"/>
    <property type="evidence" value="ECO:0007669"/>
    <property type="project" value="InterPro"/>
</dbReference>
<evidence type="ECO:0000256" key="3">
    <source>
        <dbReference type="HAMAP-Rule" id="MF_01151"/>
    </source>
</evidence>
<reference evidence="6 7" key="1">
    <citation type="submission" date="2018-07" db="EMBL/GenBank/DDBJ databases">
        <title>Halomonas rutogse sp. nov., isolated from Lake TangqianCo on Tibetan Plateau.</title>
        <authorList>
            <person name="Lu H."/>
            <person name="Xing P."/>
            <person name="Wu Q."/>
        </authorList>
    </citation>
    <scope>NUCLEOTIDE SEQUENCE [LARGE SCALE GENOMIC DNA]</scope>
    <source>
        <strain evidence="6 7">TQ8S</strain>
    </source>
</reference>
<dbReference type="SUPFAM" id="SSF51064">
    <property type="entry name" value="Head domain of nucleotide exchange factor GrpE"/>
    <property type="match status" value="1"/>
</dbReference>
<comment type="function">
    <text evidence="3 4">Participates actively in the response to hyperosmotic and heat shock by preventing the aggregation of stress-denatured proteins, in association with DnaK and GrpE. It is the nucleotide exchange factor for DnaK and may function as a thermosensor. Unfolded proteins bind initially to DnaJ; upon interaction with the DnaJ-bound protein, DnaK hydrolyzes its bound ATP, resulting in the formation of a stable complex. GrpE releases ADP from DnaK; ATP binding to DnaK triggers the release of the substrate protein, thus completing the reaction cycle. Several rounds of ATP-dependent interactions between DnaJ, DnaK and GrpE are required for fully efficient folding.</text>
</comment>
<dbReference type="GO" id="GO:0005737">
    <property type="term" value="C:cytoplasm"/>
    <property type="evidence" value="ECO:0007669"/>
    <property type="project" value="UniProtKB-SubCell"/>
</dbReference>
<keyword evidence="3 4" id="KW-0346">Stress response</keyword>
<dbReference type="InterPro" id="IPR013805">
    <property type="entry name" value="GrpE_CC"/>
</dbReference>
<dbReference type="EMBL" id="QPIJ01000001">
    <property type="protein sequence ID" value="RCV93598.1"/>
    <property type="molecule type" value="Genomic_DNA"/>
</dbReference>
<name>A0A368U8T5_9GAMM</name>
<dbReference type="HAMAP" id="MF_01151">
    <property type="entry name" value="GrpE"/>
    <property type="match status" value="1"/>
</dbReference>
<dbReference type="InterPro" id="IPR008971">
    <property type="entry name" value="HSP40/DnaJ_pept-bd"/>
</dbReference>
<accession>A0A368U8T5</accession>
<keyword evidence="2 3" id="KW-0143">Chaperone</keyword>
<organism evidence="6 7">
    <name type="scientific">Vreelandella rituensis</name>
    <dbReference type="NCBI Taxonomy" id="2282306"/>
    <lineage>
        <taxon>Bacteria</taxon>
        <taxon>Pseudomonadati</taxon>
        <taxon>Pseudomonadota</taxon>
        <taxon>Gammaproteobacteria</taxon>
        <taxon>Oceanospirillales</taxon>
        <taxon>Halomonadaceae</taxon>
        <taxon>Vreelandella</taxon>
    </lineage>
</organism>
<dbReference type="GO" id="GO:0006457">
    <property type="term" value="P:protein folding"/>
    <property type="evidence" value="ECO:0007669"/>
    <property type="project" value="InterPro"/>
</dbReference>
<dbReference type="Gene3D" id="2.30.22.10">
    <property type="entry name" value="Head domain of nucleotide exchange factor GrpE"/>
    <property type="match status" value="1"/>
</dbReference>
<dbReference type="GO" id="GO:0000774">
    <property type="term" value="F:adenyl-nucleotide exchange factor activity"/>
    <property type="evidence" value="ECO:0007669"/>
    <property type="project" value="InterPro"/>
</dbReference>
<evidence type="ECO:0000313" key="7">
    <source>
        <dbReference type="Proteomes" id="UP000253204"/>
    </source>
</evidence>
<dbReference type="InterPro" id="IPR000740">
    <property type="entry name" value="GrpE"/>
</dbReference>
<comment type="similarity">
    <text evidence="1 3 5">Belongs to the GrpE family.</text>
</comment>
<dbReference type="InterPro" id="IPR009012">
    <property type="entry name" value="GrpE_head"/>
</dbReference>
<dbReference type="RefSeq" id="WP_114484926.1">
    <property type="nucleotide sequence ID" value="NZ_CBCSHM010000005.1"/>
</dbReference>
<comment type="subunit">
    <text evidence="3">Homodimer.</text>
</comment>
<comment type="caution">
    <text evidence="6">The sequence shown here is derived from an EMBL/GenBank/DDBJ whole genome shotgun (WGS) entry which is preliminary data.</text>
</comment>
<evidence type="ECO:0000313" key="6">
    <source>
        <dbReference type="EMBL" id="RCV93598.1"/>
    </source>
</evidence>
<dbReference type="PANTHER" id="PTHR21237:SF23">
    <property type="entry name" value="GRPE PROTEIN HOMOLOG, MITOCHONDRIAL"/>
    <property type="match status" value="1"/>
</dbReference>
<dbReference type="OrthoDB" id="9789811at2"/>
<dbReference type="GO" id="GO:0051082">
    <property type="term" value="F:unfolded protein binding"/>
    <property type="evidence" value="ECO:0007669"/>
    <property type="project" value="InterPro"/>
</dbReference>
<proteinExistence type="inferred from homology"/>
<evidence type="ECO:0000256" key="4">
    <source>
        <dbReference type="RuleBase" id="RU000639"/>
    </source>
</evidence>
<evidence type="ECO:0000256" key="5">
    <source>
        <dbReference type="RuleBase" id="RU004478"/>
    </source>
</evidence>
<dbReference type="GO" id="GO:0051087">
    <property type="term" value="F:protein-folding chaperone binding"/>
    <property type="evidence" value="ECO:0007669"/>
    <property type="project" value="InterPro"/>
</dbReference>
<gene>
    <name evidence="3 6" type="primary">grpE</name>
    <name evidence="6" type="ORF">DU506_00140</name>
</gene>
<evidence type="ECO:0000256" key="1">
    <source>
        <dbReference type="ARBA" id="ARBA00009054"/>
    </source>
</evidence>
<protein>
    <recommendedName>
        <fullName evidence="3 4">Protein GrpE</fullName>
    </recommendedName>
    <alternativeName>
        <fullName evidence="3">HSP-70 cofactor</fullName>
    </alternativeName>
</protein>
<keyword evidence="3" id="KW-0963">Cytoplasm</keyword>
<dbReference type="SUPFAM" id="SSF58014">
    <property type="entry name" value="Coiled-coil domain of nucleotide exchange factor GrpE"/>
    <property type="match status" value="1"/>
</dbReference>
<dbReference type="Pfam" id="PF01025">
    <property type="entry name" value="GrpE"/>
    <property type="match status" value="1"/>
</dbReference>
<dbReference type="SUPFAM" id="SSF49493">
    <property type="entry name" value="HSP40/DnaJ peptide-binding domain"/>
    <property type="match status" value="1"/>
</dbReference>
<dbReference type="PROSITE" id="PS01071">
    <property type="entry name" value="GRPE"/>
    <property type="match status" value="1"/>
</dbReference>
<sequence>MTEKTSGYDIELKVDVTLETLVNECPKKGIEISYDRDMKCRVCSEYEKSPIRIKNCKACHNTHVESVRHTAKFKTTPGNIDNQGMSLVYKEHGHYCPATNKYGRLFVTYNIKKESNIYFDGKDIIKELWITPLQLRVGLKFSIWEKHYIYKKPGEFSDYSRFYALGYGGYELDDRERGTLNFVIRVKDESQHRPSEFELAVMKRIDVLEDQLKISQKKISQTSCQSADPNGKFPFGKEAAEMSSERARGVKAFIEDLLPSIDSLEKALENMRAPSDQAHREGISLILDLQQKALAKYDVYKIPAKGRKFDPYQHEAVAVNSETTMPKNLVTDVLQEGYTHAGRLIRPAMVRVSS</sequence>
<keyword evidence="7" id="KW-1185">Reference proteome</keyword>
<dbReference type="PANTHER" id="PTHR21237">
    <property type="entry name" value="GRPE PROTEIN"/>
    <property type="match status" value="1"/>
</dbReference>
<dbReference type="AlphaFoldDB" id="A0A368U8T5"/>
<dbReference type="Proteomes" id="UP000253204">
    <property type="component" value="Unassembled WGS sequence"/>
</dbReference>
<dbReference type="CDD" id="cd00446">
    <property type="entry name" value="GrpE"/>
    <property type="match status" value="1"/>
</dbReference>